<dbReference type="Proteomes" id="UP000221961">
    <property type="component" value="Plasmid p_NC_YFY_NT001"/>
</dbReference>
<dbReference type="RefSeq" id="WP_098699306.1">
    <property type="nucleotide sequence ID" value="NZ_CP023779.1"/>
</dbReference>
<dbReference type="KEGG" id="ntp:CRH09_39760"/>
<sequence>MTDITPDTMLGLTTAERDAADRLELTPGVDLLLHYTEPAGWVASLIAPSGEQQTATGDDIGPFLLTAAETWANPII</sequence>
<name>A0A291RY47_9NOCA</name>
<dbReference type="EMBL" id="CP023779">
    <property type="protein sequence ID" value="ATL72511.1"/>
    <property type="molecule type" value="Genomic_DNA"/>
</dbReference>
<proteinExistence type="predicted"/>
<reference evidence="1 2" key="1">
    <citation type="submission" date="2017-10" db="EMBL/GenBank/DDBJ databases">
        <title>Comparative genomics between pathogenic Norcardia.</title>
        <authorList>
            <person name="Zeng L."/>
        </authorList>
    </citation>
    <scope>NUCLEOTIDE SEQUENCE [LARGE SCALE GENOMIC DNA]</scope>
    <source>
        <strain evidence="1 2">NC_YFY_NT001</strain>
        <plasmid evidence="2">Plasmid p_nc_yfy_nt001</plasmid>
    </source>
</reference>
<geneLocation type="plasmid" evidence="2">
    <name>p_nc_yfy_nt001</name>
</geneLocation>
<protein>
    <submittedName>
        <fullName evidence="1">Uncharacterized protein</fullName>
    </submittedName>
</protein>
<organism evidence="1 2">
    <name type="scientific">Nocardia terpenica</name>
    <dbReference type="NCBI Taxonomy" id="455432"/>
    <lineage>
        <taxon>Bacteria</taxon>
        <taxon>Bacillati</taxon>
        <taxon>Actinomycetota</taxon>
        <taxon>Actinomycetes</taxon>
        <taxon>Mycobacteriales</taxon>
        <taxon>Nocardiaceae</taxon>
        <taxon>Nocardia</taxon>
    </lineage>
</organism>
<dbReference type="AlphaFoldDB" id="A0A291RY47"/>
<accession>A0A291RY47</accession>
<gene>
    <name evidence="1" type="ORF">CRH09_39760</name>
</gene>
<evidence type="ECO:0000313" key="2">
    <source>
        <dbReference type="Proteomes" id="UP000221961"/>
    </source>
</evidence>
<keyword evidence="1" id="KW-0614">Plasmid</keyword>
<dbReference type="GeneID" id="88363384"/>
<evidence type="ECO:0000313" key="1">
    <source>
        <dbReference type="EMBL" id="ATL72511.1"/>
    </source>
</evidence>